<dbReference type="STRING" id="1522368.IN07_00085"/>
<evidence type="ECO:0000313" key="2">
    <source>
        <dbReference type="EMBL" id="KGH48691.1"/>
    </source>
</evidence>
<sequence>MLRELATVSFYADDLAAAERWYTELLGIEPYYRVAGGYLEYRVGESEDELGLIDARYRPGGLTPAPAGAVVFWDVDDLPAALDRLVELGARVHEPVREHGDGEGFATASVVDPFGNVLGIMANPHHRELRARRTAAATG</sequence>
<accession>A0A098YFX7</accession>
<dbReference type="SUPFAM" id="SSF54593">
    <property type="entry name" value="Glyoxalase/Bleomycin resistance protein/Dihydroxybiphenyl dioxygenase"/>
    <property type="match status" value="1"/>
</dbReference>
<reference evidence="2 3" key="1">
    <citation type="submission" date="2014-07" db="EMBL/GenBank/DDBJ databases">
        <title>Biosystematic studies on Modestobacter strains isolated from extreme hyper-arid desert soil and from historic building.</title>
        <authorList>
            <person name="Bukarasam K."/>
            <person name="Bull A."/>
            <person name="Girard G."/>
            <person name="van Wezel G."/>
            <person name="Goodfellow M."/>
        </authorList>
    </citation>
    <scope>NUCLEOTIDE SEQUENCE [LARGE SCALE GENOMIC DNA]</scope>
    <source>
        <strain evidence="2 3">KNN45-2b</strain>
    </source>
</reference>
<dbReference type="PROSITE" id="PS51819">
    <property type="entry name" value="VOC"/>
    <property type="match status" value="1"/>
</dbReference>
<keyword evidence="3" id="KW-1185">Reference proteome</keyword>
<dbReference type="RefSeq" id="WP_036332332.1">
    <property type="nucleotide sequence ID" value="NZ_JPMX01000001.1"/>
</dbReference>
<dbReference type="AlphaFoldDB" id="A0A098YFX7"/>
<dbReference type="InterPro" id="IPR029068">
    <property type="entry name" value="Glyas_Bleomycin-R_OHBP_Dase"/>
</dbReference>
<dbReference type="Gene3D" id="3.10.180.10">
    <property type="entry name" value="2,3-Dihydroxybiphenyl 1,2-Dioxygenase, domain 1"/>
    <property type="match status" value="1"/>
</dbReference>
<protein>
    <submittedName>
        <fullName evidence="2">Glyoxalase</fullName>
    </submittedName>
</protein>
<evidence type="ECO:0000313" key="3">
    <source>
        <dbReference type="Proteomes" id="UP000029713"/>
    </source>
</evidence>
<dbReference type="EMBL" id="JPMX01000001">
    <property type="protein sequence ID" value="KGH48691.1"/>
    <property type="molecule type" value="Genomic_DNA"/>
</dbReference>
<dbReference type="Pfam" id="PF00903">
    <property type="entry name" value="Glyoxalase"/>
    <property type="match status" value="1"/>
</dbReference>
<dbReference type="OrthoDB" id="4548523at2"/>
<evidence type="ECO:0000259" key="1">
    <source>
        <dbReference type="PROSITE" id="PS51819"/>
    </source>
</evidence>
<dbReference type="Proteomes" id="UP000029713">
    <property type="component" value="Unassembled WGS sequence"/>
</dbReference>
<proteinExistence type="predicted"/>
<organism evidence="2 3">
    <name type="scientific">Modestobacter caceresii</name>
    <dbReference type="NCBI Taxonomy" id="1522368"/>
    <lineage>
        <taxon>Bacteria</taxon>
        <taxon>Bacillati</taxon>
        <taxon>Actinomycetota</taxon>
        <taxon>Actinomycetes</taxon>
        <taxon>Geodermatophilales</taxon>
        <taxon>Geodermatophilaceae</taxon>
        <taxon>Modestobacter</taxon>
    </lineage>
</organism>
<name>A0A098YFX7_9ACTN</name>
<dbReference type="InterPro" id="IPR037523">
    <property type="entry name" value="VOC_core"/>
</dbReference>
<feature type="domain" description="VOC" evidence="1">
    <location>
        <begin position="4"/>
        <end position="123"/>
    </location>
</feature>
<gene>
    <name evidence="2" type="ORF">IN07_00085</name>
</gene>
<comment type="caution">
    <text evidence="2">The sequence shown here is derived from an EMBL/GenBank/DDBJ whole genome shotgun (WGS) entry which is preliminary data.</text>
</comment>
<dbReference type="InterPro" id="IPR004360">
    <property type="entry name" value="Glyas_Fos-R_dOase_dom"/>
</dbReference>